<feature type="compositionally biased region" description="Low complexity" evidence="1">
    <location>
        <begin position="75"/>
        <end position="86"/>
    </location>
</feature>
<dbReference type="AlphaFoldDB" id="A0A177EC98"/>
<gene>
    <name evidence="3" type="ORF">NEDG_00581</name>
</gene>
<comment type="caution">
    <text evidence="3">The sequence shown here is derived from an EMBL/GenBank/DDBJ whole genome shotgun (WGS) entry which is preliminary data.</text>
</comment>
<dbReference type="EMBL" id="LTDL01000040">
    <property type="protein sequence ID" value="OAG29448.1"/>
    <property type="molecule type" value="Genomic_DNA"/>
</dbReference>
<accession>A0A177EC98</accession>
<evidence type="ECO:0000313" key="3">
    <source>
        <dbReference type="EMBL" id="OAG29448.1"/>
    </source>
</evidence>
<feature type="chain" id="PRO_5008060305" evidence="2">
    <location>
        <begin position="20"/>
        <end position="449"/>
    </location>
</feature>
<evidence type="ECO:0000256" key="2">
    <source>
        <dbReference type="SAM" id="SignalP"/>
    </source>
</evidence>
<sequence length="449" mass="49905">MRFGIGLGLGPFILKGVLGAGFPLDVLCGDIVGFESGKRPFSPIQGNMEVVEHPAAMGTSRGVKKRRVSTEDSEPGQSSGLSSFSGTDSVGDTIAFFEGCDSSNTIQAVLSPTARIIIKRQPSKIKIHLSQLTESSIPDKIEPGIEFGKIKIFGPSSSKNNVFSSEESKTLTKLFCVLSTMSIERLCIGDFDLVGEPPVPAIRLIFLSVTQRLHLKNVSSFFLEWFSGRIDLSRCSESFSLTLSRCSATSVRCLDALGIRKLSALCFMDMPRLEYLDCELIHECCSNEELMLWYISTDLKVPTNIAQAIAEKEWVSIRVDLHVWWAICASLQEDVVVGCTLQLNVLDWTEFQDTHAHHGILTRAKYLVIEDNNDNGVVFKCYVVFMLNWAKANMADLIGIEVLTNPDTTTDPALERLWTSIPVHQDDFFNMKKFKINEHVVQSIRVKAH</sequence>
<proteinExistence type="predicted"/>
<feature type="signal peptide" evidence="2">
    <location>
        <begin position="1"/>
        <end position="19"/>
    </location>
</feature>
<keyword evidence="2" id="KW-0732">Signal</keyword>
<organism evidence="3 4">
    <name type="scientific">Nematocida displodere</name>
    <dbReference type="NCBI Taxonomy" id="1805483"/>
    <lineage>
        <taxon>Eukaryota</taxon>
        <taxon>Fungi</taxon>
        <taxon>Fungi incertae sedis</taxon>
        <taxon>Microsporidia</taxon>
        <taxon>Nematocida</taxon>
    </lineage>
</organism>
<protein>
    <submittedName>
        <fullName evidence="3">Uncharacterized protein</fullName>
    </submittedName>
</protein>
<dbReference type="RefSeq" id="XP_067544096.1">
    <property type="nucleotide sequence ID" value="XM_067687999.1"/>
</dbReference>
<evidence type="ECO:0000256" key="1">
    <source>
        <dbReference type="SAM" id="MobiDB-lite"/>
    </source>
</evidence>
<reference evidence="3 4" key="1">
    <citation type="submission" date="2016-02" db="EMBL/GenBank/DDBJ databases">
        <title>Discovery of a natural microsporidian pathogen with a broad tissue tropism in Caenorhabditis elegans.</title>
        <authorList>
            <person name="Luallen R.J."/>
            <person name="Reinke A.W."/>
            <person name="Tong L."/>
            <person name="Botts M.R."/>
            <person name="Felix M.-A."/>
            <person name="Troemel E.R."/>
        </authorList>
    </citation>
    <scope>NUCLEOTIDE SEQUENCE [LARGE SCALE GENOMIC DNA]</scope>
    <source>
        <strain evidence="3 4">JUm2807</strain>
    </source>
</reference>
<evidence type="ECO:0000313" key="4">
    <source>
        <dbReference type="Proteomes" id="UP000185944"/>
    </source>
</evidence>
<feature type="region of interest" description="Disordered" evidence="1">
    <location>
        <begin position="55"/>
        <end position="86"/>
    </location>
</feature>
<dbReference type="Proteomes" id="UP000185944">
    <property type="component" value="Unassembled WGS sequence"/>
</dbReference>
<dbReference type="VEuPathDB" id="MicrosporidiaDB:NEDG_00581"/>
<name>A0A177EC98_9MICR</name>
<dbReference type="GeneID" id="93646931"/>
<keyword evidence="4" id="KW-1185">Reference proteome</keyword>